<dbReference type="PROSITE" id="PS51192">
    <property type="entry name" value="HELICASE_ATP_BIND_1"/>
    <property type="match status" value="1"/>
</dbReference>
<evidence type="ECO:0008006" key="7">
    <source>
        <dbReference type="Google" id="ProtNLM"/>
    </source>
</evidence>
<dbReference type="InterPro" id="IPR052247">
    <property type="entry name" value="Meiotic_Crossover_Helicase"/>
</dbReference>
<comment type="caution">
    <text evidence="5">The sequence shown here is derived from an EMBL/GenBank/DDBJ whole genome shotgun (WGS) entry which is preliminary data.</text>
</comment>
<name>A0AA38HVZ8_9CUCU</name>
<evidence type="ECO:0000259" key="3">
    <source>
        <dbReference type="PROSITE" id="PS51192"/>
    </source>
</evidence>
<accession>A0AA38HVZ8</accession>
<dbReference type="GO" id="GO:0016787">
    <property type="term" value="F:hydrolase activity"/>
    <property type="evidence" value="ECO:0007669"/>
    <property type="project" value="UniProtKB-KW"/>
</dbReference>
<dbReference type="Gene3D" id="3.40.50.300">
    <property type="entry name" value="P-loop containing nucleotide triphosphate hydrolases"/>
    <property type="match status" value="2"/>
</dbReference>
<dbReference type="Pfam" id="PF00271">
    <property type="entry name" value="Helicase_C"/>
    <property type="match status" value="1"/>
</dbReference>
<feature type="domain" description="Helicase ATP-binding" evidence="3">
    <location>
        <begin position="67"/>
        <end position="256"/>
    </location>
</feature>
<organism evidence="5 6">
    <name type="scientific">Zophobas morio</name>
    <dbReference type="NCBI Taxonomy" id="2755281"/>
    <lineage>
        <taxon>Eukaryota</taxon>
        <taxon>Metazoa</taxon>
        <taxon>Ecdysozoa</taxon>
        <taxon>Arthropoda</taxon>
        <taxon>Hexapoda</taxon>
        <taxon>Insecta</taxon>
        <taxon>Pterygota</taxon>
        <taxon>Neoptera</taxon>
        <taxon>Endopterygota</taxon>
        <taxon>Coleoptera</taxon>
        <taxon>Polyphaga</taxon>
        <taxon>Cucujiformia</taxon>
        <taxon>Tenebrionidae</taxon>
        <taxon>Zophobas</taxon>
    </lineage>
</organism>
<evidence type="ECO:0000259" key="4">
    <source>
        <dbReference type="PROSITE" id="PS51194"/>
    </source>
</evidence>
<dbReference type="CDD" id="cd18795">
    <property type="entry name" value="SF2_C_Ski2"/>
    <property type="match status" value="1"/>
</dbReference>
<dbReference type="SUPFAM" id="SSF52540">
    <property type="entry name" value="P-loop containing nucleoside triphosphate hydrolases"/>
    <property type="match status" value="2"/>
</dbReference>
<protein>
    <recommendedName>
        <fullName evidence="7">ATP-dependent DNA helicase HFM1</fullName>
    </recommendedName>
</protein>
<keyword evidence="6" id="KW-1185">Reference proteome</keyword>
<dbReference type="SMART" id="SM00487">
    <property type="entry name" value="DEXDc"/>
    <property type="match status" value="1"/>
</dbReference>
<dbReference type="GO" id="GO:0005524">
    <property type="term" value="F:ATP binding"/>
    <property type="evidence" value="ECO:0007669"/>
    <property type="project" value="UniProtKB-KW"/>
</dbReference>
<dbReference type="PANTHER" id="PTHR47835">
    <property type="entry name" value="HFM1, ATP DEPENDENT DNA HELICASE HOMOLOG"/>
    <property type="match status" value="1"/>
</dbReference>
<keyword evidence="1" id="KW-0547">Nucleotide-binding</keyword>
<sequence length="467" mass="53117">MYSRREELGANFEILRENLVERGAIVHEHVNRNQFENLRSVEEIPPPYREIFSEFSHFNIIQSKVIDDVLHTDHSLVVSAPTGGGKTTIFELAIVRLLISLEHTQFSTPFKIVYICPMKALCEERLVDWHKKFRNFGLNAIAVTGDSEHVEVQNLLNHNLIITTPEKWDCVTRRWRDSETFKLVKIIKLVMIDEIHLLNEEFRGSTLETIVCRMKTIEESNLDDDLSKIRFVAVSATVPNIEDVAEWLGTNSKCHKFSGDYRPVKLNKIVLGYNNTQSKTSPFKFDLSLNYKLQSLIMQYSHGKPTLIFCGTRKIVEMTAKHILHHLTINLKEDQKQCLVEASNSISDVKVKETLVHGVGYHHAGMLPQTRRVVETLFRNGDLPILVTTSTLAMGVNLPAHLVIVKSTKCYANGGFTDYTETSLSQMIGRAGRPQFDTEATALILTTMKDKVGFDNLLQKSTVSTKY</sequence>
<dbReference type="PANTHER" id="PTHR47835:SF3">
    <property type="entry name" value="HELICASE FOR MEIOSIS 1"/>
    <property type="match status" value="1"/>
</dbReference>
<evidence type="ECO:0000313" key="5">
    <source>
        <dbReference type="EMBL" id="KAJ3644640.1"/>
    </source>
</evidence>
<evidence type="ECO:0000256" key="1">
    <source>
        <dbReference type="ARBA" id="ARBA00022741"/>
    </source>
</evidence>
<dbReference type="GO" id="GO:0003676">
    <property type="term" value="F:nucleic acid binding"/>
    <property type="evidence" value="ECO:0007669"/>
    <property type="project" value="InterPro"/>
</dbReference>
<dbReference type="GO" id="GO:0043138">
    <property type="term" value="F:3'-5' DNA helicase activity"/>
    <property type="evidence" value="ECO:0007669"/>
    <property type="project" value="UniProtKB-EC"/>
</dbReference>
<gene>
    <name evidence="5" type="ORF">Zmor_022356</name>
</gene>
<evidence type="ECO:0000256" key="2">
    <source>
        <dbReference type="ARBA" id="ARBA00022840"/>
    </source>
</evidence>
<dbReference type="Pfam" id="PF00270">
    <property type="entry name" value="DEAD"/>
    <property type="match status" value="1"/>
</dbReference>
<dbReference type="SMART" id="SM00490">
    <property type="entry name" value="HELICc"/>
    <property type="match status" value="1"/>
</dbReference>
<dbReference type="PROSITE" id="PS51194">
    <property type="entry name" value="HELICASE_CTER"/>
    <property type="match status" value="1"/>
</dbReference>
<dbReference type="Proteomes" id="UP001168821">
    <property type="component" value="Unassembled WGS sequence"/>
</dbReference>
<dbReference type="InterPro" id="IPR001650">
    <property type="entry name" value="Helicase_C-like"/>
</dbReference>
<keyword evidence="2" id="KW-0067">ATP-binding</keyword>
<proteinExistence type="predicted"/>
<feature type="domain" description="Helicase C-terminal" evidence="4">
    <location>
        <begin position="292"/>
        <end position="467"/>
    </location>
</feature>
<dbReference type="InterPro" id="IPR027417">
    <property type="entry name" value="P-loop_NTPase"/>
</dbReference>
<reference evidence="5" key="1">
    <citation type="journal article" date="2023" name="G3 (Bethesda)">
        <title>Whole genome assemblies of Zophobas morio and Tenebrio molitor.</title>
        <authorList>
            <person name="Kaur S."/>
            <person name="Stinson S.A."/>
            <person name="diCenzo G.C."/>
        </authorList>
    </citation>
    <scope>NUCLEOTIDE SEQUENCE</scope>
    <source>
        <strain evidence="5">QUZm001</strain>
    </source>
</reference>
<evidence type="ECO:0000313" key="6">
    <source>
        <dbReference type="Proteomes" id="UP001168821"/>
    </source>
</evidence>
<dbReference type="AlphaFoldDB" id="A0AA38HVZ8"/>
<dbReference type="InterPro" id="IPR014001">
    <property type="entry name" value="Helicase_ATP-bd"/>
</dbReference>
<dbReference type="InterPro" id="IPR011545">
    <property type="entry name" value="DEAD/DEAH_box_helicase_dom"/>
</dbReference>
<dbReference type="EMBL" id="JALNTZ010000007">
    <property type="protein sequence ID" value="KAJ3644640.1"/>
    <property type="molecule type" value="Genomic_DNA"/>
</dbReference>